<dbReference type="Pfam" id="PF13310">
    <property type="entry name" value="Virulence_RhuM"/>
    <property type="match status" value="1"/>
</dbReference>
<dbReference type="OrthoDB" id="9802752at2"/>
<comment type="caution">
    <text evidence="1">The sequence shown here is derived from an EMBL/GenBank/DDBJ whole genome shotgun (WGS) entry which is preliminary data.</text>
</comment>
<dbReference type="Proteomes" id="UP000295212">
    <property type="component" value="Unassembled WGS sequence"/>
</dbReference>
<gene>
    <name evidence="1" type="ORF">DFP85_11146</name>
</gene>
<accession>A0A4R6ZKF7</accession>
<dbReference type="PANTHER" id="PTHR35810:SF1">
    <property type="entry name" value="CYTOPLASMIC PROTEIN"/>
    <property type="match status" value="1"/>
</dbReference>
<dbReference type="EMBL" id="SNZJ01000011">
    <property type="protein sequence ID" value="TDR52722.1"/>
    <property type="molecule type" value="Genomic_DNA"/>
</dbReference>
<dbReference type="AlphaFoldDB" id="A0A4R6ZKF7"/>
<evidence type="ECO:0000313" key="1">
    <source>
        <dbReference type="EMBL" id="TDR52722.1"/>
    </source>
</evidence>
<protein>
    <submittedName>
        <fullName evidence="1">Virulence RhuM family protein</fullName>
    </submittedName>
</protein>
<dbReference type="PANTHER" id="PTHR35810">
    <property type="entry name" value="CYTOPLASMIC PROTEIN-RELATED"/>
    <property type="match status" value="1"/>
</dbReference>
<name>A0A4R6ZKF7_9GAMM</name>
<dbReference type="InterPro" id="IPR011204">
    <property type="entry name" value="Virulence_RhuM-like"/>
</dbReference>
<sequence length="188" mass="22063">MSTESQTPIVIYQEAGQAVEVWLDAEYETVWLNLQQFSEVFGRDKPLIYHHLRNIYKEGELERRARVAKNATVQDESARQVRRQIELYNLDAIISVGYRVNSRRAVQFRQWATWVLREHLTQGWTLNLQRFEENWRGHHWRWTLEGYHQVEPCGSSVVVDVLTPESTVRALLACFRPGVHRSISPSST</sequence>
<proteinExistence type="predicted"/>
<organism evidence="1 2">
    <name type="scientific">Halomonas ventosae</name>
    <dbReference type="NCBI Taxonomy" id="229007"/>
    <lineage>
        <taxon>Bacteria</taxon>
        <taxon>Pseudomonadati</taxon>
        <taxon>Pseudomonadota</taxon>
        <taxon>Gammaproteobacteria</taxon>
        <taxon>Oceanospirillales</taxon>
        <taxon>Halomonadaceae</taxon>
        <taxon>Halomonas</taxon>
    </lineage>
</organism>
<evidence type="ECO:0000313" key="2">
    <source>
        <dbReference type="Proteomes" id="UP000295212"/>
    </source>
</evidence>
<reference evidence="1 2" key="1">
    <citation type="submission" date="2019-03" db="EMBL/GenBank/DDBJ databases">
        <title>Genomic Encyclopedia of Type Strains, Phase III (KMG-III): the genomes of soil and plant-associated and newly described type strains.</title>
        <authorList>
            <person name="Whitman W."/>
        </authorList>
    </citation>
    <scope>NUCLEOTIDE SEQUENCE [LARGE SCALE GENOMIC DNA]</scope>
    <source>
        <strain evidence="1 2">CECT 5797</strain>
    </source>
</reference>
<dbReference type="RefSeq" id="WP_133636293.1">
    <property type="nucleotide sequence ID" value="NZ_SNZJ01000011.1"/>
</dbReference>